<proteinExistence type="inferred from homology"/>
<dbReference type="Pfam" id="PF01435">
    <property type="entry name" value="Peptidase_M48"/>
    <property type="match status" value="1"/>
</dbReference>
<evidence type="ECO:0000259" key="8">
    <source>
        <dbReference type="Pfam" id="PF01435"/>
    </source>
</evidence>
<keyword evidence="2" id="KW-0479">Metal-binding</keyword>
<keyword evidence="4 6" id="KW-0862">Zinc</keyword>
<comment type="similarity">
    <text evidence="6">Belongs to the peptidase M48 family.</text>
</comment>
<evidence type="ECO:0000256" key="3">
    <source>
        <dbReference type="ARBA" id="ARBA00022801"/>
    </source>
</evidence>
<evidence type="ECO:0000256" key="4">
    <source>
        <dbReference type="ARBA" id="ARBA00022833"/>
    </source>
</evidence>
<dbReference type="InterPro" id="IPR001915">
    <property type="entry name" value="Peptidase_M48"/>
</dbReference>
<feature type="transmembrane region" description="Helical" evidence="7">
    <location>
        <begin position="83"/>
        <end position="102"/>
    </location>
</feature>
<keyword evidence="10" id="KW-1185">Reference proteome</keyword>
<comment type="caution">
    <text evidence="9">The sequence shown here is derived from an EMBL/GenBank/DDBJ whole genome shotgun (WGS) entry which is preliminary data.</text>
</comment>
<feature type="transmembrane region" description="Helical" evidence="7">
    <location>
        <begin position="31"/>
        <end position="54"/>
    </location>
</feature>
<name>A0AAE3VUE3_9ACTN</name>
<protein>
    <submittedName>
        <fullName evidence="9">Zn-dependent protease with chaperone function</fullName>
    </submittedName>
</protein>
<evidence type="ECO:0000313" key="10">
    <source>
        <dbReference type="Proteomes" id="UP001240236"/>
    </source>
</evidence>
<gene>
    <name evidence="9" type="ORF">J2S42_000193</name>
</gene>
<dbReference type="InterPro" id="IPR052173">
    <property type="entry name" value="Beta-lactam_resp_regulator"/>
</dbReference>
<evidence type="ECO:0000256" key="7">
    <source>
        <dbReference type="SAM" id="Phobius"/>
    </source>
</evidence>
<feature type="transmembrane region" description="Helical" evidence="7">
    <location>
        <begin position="6"/>
        <end position="24"/>
    </location>
</feature>
<reference evidence="9 10" key="1">
    <citation type="submission" date="2023-07" db="EMBL/GenBank/DDBJ databases">
        <title>Sequencing the genomes of 1000 actinobacteria strains.</title>
        <authorList>
            <person name="Klenk H.-P."/>
        </authorList>
    </citation>
    <scope>NUCLEOTIDE SEQUENCE [LARGE SCALE GENOMIC DNA]</scope>
    <source>
        <strain evidence="9 10">DSM 44709</strain>
    </source>
</reference>
<keyword evidence="5 6" id="KW-0482">Metalloprotease</keyword>
<dbReference type="RefSeq" id="WP_307234213.1">
    <property type="nucleotide sequence ID" value="NZ_JAUSUZ010000001.1"/>
</dbReference>
<organism evidence="9 10">
    <name type="scientific">Catenuloplanes indicus</name>
    <dbReference type="NCBI Taxonomy" id="137267"/>
    <lineage>
        <taxon>Bacteria</taxon>
        <taxon>Bacillati</taxon>
        <taxon>Actinomycetota</taxon>
        <taxon>Actinomycetes</taxon>
        <taxon>Micromonosporales</taxon>
        <taxon>Micromonosporaceae</taxon>
        <taxon>Catenuloplanes</taxon>
    </lineage>
</organism>
<dbReference type="PANTHER" id="PTHR34978:SF3">
    <property type="entry name" value="SLR0241 PROTEIN"/>
    <property type="match status" value="1"/>
</dbReference>
<keyword evidence="3 6" id="KW-0378">Hydrolase</keyword>
<keyword evidence="7" id="KW-1133">Transmembrane helix</keyword>
<dbReference type="AlphaFoldDB" id="A0AAE3VUE3"/>
<dbReference type="PANTHER" id="PTHR34978">
    <property type="entry name" value="POSSIBLE SENSOR-TRANSDUCER PROTEIN BLAR"/>
    <property type="match status" value="1"/>
</dbReference>
<keyword evidence="1 6" id="KW-0645">Protease</keyword>
<dbReference type="Proteomes" id="UP001240236">
    <property type="component" value="Unassembled WGS sequence"/>
</dbReference>
<keyword evidence="7" id="KW-0472">Membrane</keyword>
<dbReference type="EMBL" id="JAUSUZ010000001">
    <property type="protein sequence ID" value="MDQ0363524.1"/>
    <property type="molecule type" value="Genomic_DNA"/>
</dbReference>
<evidence type="ECO:0000256" key="6">
    <source>
        <dbReference type="RuleBase" id="RU003983"/>
    </source>
</evidence>
<evidence type="ECO:0000256" key="2">
    <source>
        <dbReference type="ARBA" id="ARBA00022723"/>
    </source>
</evidence>
<dbReference type="GO" id="GO:0046872">
    <property type="term" value="F:metal ion binding"/>
    <property type="evidence" value="ECO:0007669"/>
    <property type="project" value="UniProtKB-KW"/>
</dbReference>
<evidence type="ECO:0000256" key="1">
    <source>
        <dbReference type="ARBA" id="ARBA00022670"/>
    </source>
</evidence>
<feature type="transmembrane region" description="Helical" evidence="7">
    <location>
        <begin position="274"/>
        <end position="292"/>
    </location>
</feature>
<evidence type="ECO:0000256" key="5">
    <source>
        <dbReference type="ARBA" id="ARBA00023049"/>
    </source>
</evidence>
<sequence length="306" mass="32532">MLDHFILSVVVCPAVLAIAVRSVADRLRPEVAVPFLAWSIAGAAAASTANLAVFTLKALAEQPLAGRTLGWSDAVVRHDTARVPWITGLSAVLLAAAVTALARAVRRYRQDLAAARPYLRLDADANGVVLIHAAEADAFAVPIGTGRIVITTAMRDALDARQYAALLAHERAHLTHRHHHLAGAVRFAVALHPVFRLSARRMEYLVERAADEIAAGALRDRRTVATAIGAAALVAAGRGEAGLRMAPAARDLRRAGAVPRRVACLLGPRRRGSWLLVAVLAAIAVFSVIWTGECVWDLAELLSAAR</sequence>
<dbReference type="Gene3D" id="3.30.2010.10">
    <property type="entry name" value="Metalloproteases ('zincins'), catalytic domain"/>
    <property type="match status" value="1"/>
</dbReference>
<keyword evidence="7" id="KW-0812">Transmembrane</keyword>
<accession>A0AAE3VUE3</accession>
<dbReference type="GO" id="GO:0004222">
    <property type="term" value="F:metalloendopeptidase activity"/>
    <property type="evidence" value="ECO:0007669"/>
    <property type="project" value="InterPro"/>
</dbReference>
<feature type="domain" description="Peptidase M48" evidence="8">
    <location>
        <begin position="125"/>
        <end position="184"/>
    </location>
</feature>
<dbReference type="GO" id="GO:0006508">
    <property type="term" value="P:proteolysis"/>
    <property type="evidence" value="ECO:0007669"/>
    <property type="project" value="UniProtKB-KW"/>
</dbReference>
<comment type="cofactor">
    <cofactor evidence="6">
        <name>Zn(2+)</name>
        <dbReference type="ChEBI" id="CHEBI:29105"/>
    </cofactor>
    <text evidence="6">Binds 1 zinc ion per subunit.</text>
</comment>
<evidence type="ECO:0000313" key="9">
    <source>
        <dbReference type="EMBL" id="MDQ0363524.1"/>
    </source>
</evidence>